<evidence type="ECO:0000313" key="3">
    <source>
        <dbReference type="Proteomes" id="UP001367508"/>
    </source>
</evidence>
<feature type="region of interest" description="Disordered" evidence="1">
    <location>
        <begin position="39"/>
        <end position="79"/>
    </location>
</feature>
<reference evidence="2 3" key="1">
    <citation type="submission" date="2024-01" db="EMBL/GenBank/DDBJ databases">
        <title>The genomes of 5 underutilized Papilionoideae crops provide insights into root nodulation and disease resistanc.</title>
        <authorList>
            <person name="Jiang F."/>
        </authorList>
    </citation>
    <scope>NUCLEOTIDE SEQUENCE [LARGE SCALE GENOMIC DNA]</scope>
    <source>
        <strain evidence="2">LVBAO_FW01</strain>
        <tissue evidence="2">Leaves</tissue>
    </source>
</reference>
<organism evidence="2 3">
    <name type="scientific">Canavalia gladiata</name>
    <name type="common">Sword bean</name>
    <name type="synonym">Dolichos gladiatus</name>
    <dbReference type="NCBI Taxonomy" id="3824"/>
    <lineage>
        <taxon>Eukaryota</taxon>
        <taxon>Viridiplantae</taxon>
        <taxon>Streptophyta</taxon>
        <taxon>Embryophyta</taxon>
        <taxon>Tracheophyta</taxon>
        <taxon>Spermatophyta</taxon>
        <taxon>Magnoliopsida</taxon>
        <taxon>eudicotyledons</taxon>
        <taxon>Gunneridae</taxon>
        <taxon>Pentapetalae</taxon>
        <taxon>rosids</taxon>
        <taxon>fabids</taxon>
        <taxon>Fabales</taxon>
        <taxon>Fabaceae</taxon>
        <taxon>Papilionoideae</taxon>
        <taxon>50 kb inversion clade</taxon>
        <taxon>NPAAA clade</taxon>
        <taxon>indigoferoid/millettioid clade</taxon>
        <taxon>Phaseoleae</taxon>
        <taxon>Canavalia</taxon>
    </lineage>
</organism>
<comment type="caution">
    <text evidence="2">The sequence shown here is derived from an EMBL/GenBank/DDBJ whole genome shotgun (WGS) entry which is preliminary data.</text>
</comment>
<evidence type="ECO:0000313" key="2">
    <source>
        <dbReference type="EMBL" id="KAK7327938.1"/>
    </source>
</evidence>
<evidence type="ECO:0000256" key="1">
    <source>
        <dbReference type="SAM" id="MobiDB-lite"/>
    </source>
</evidence>
<sequence>MNYSTCEGPLKRSDVNPSRVHARADTWEDLCVTNRVGQKTRKKLGQGQAEAEAGREREREREREESVDVSCKGLNPWLT</sequence>
<dbReference type="EMBL" id="JAYMYQ010000005">
    <property type="protein sequence ID" value="KAK7327938.1"/>
    <property type="molecule type" value="Genomic_DNA"/>
</dbReference>
<accession>A0AAN9L711</accession>
<dbReference type="Proteomes" id="UP001367508">
    <property type="component" value="Unassembled WGS sequence"/>
</dbReference>
<proteinExistence type="predicted"/>
<feature type="compositionally biased region" description="Basic and acidic residues" evidence="1">
    <location>
        <begin position="52"/>
        <end position="66"/>
    </location>
</feature>
<name>A0AAN9L711_CANGL</name>
<gene>
    <name evidence="2" type="ORF">VNO77_22031</name>
</gene>
<dbReference type="AlphaFoldDB" id="A0AAN9L711"/>
<keyword evidence="3" id="KW-1185">Reference proteome</keyword>
<protein>
    <submittedName>
        <fullName evidence="2">Uncharacterized protein</fullName>
    </submittedName>
</protein>